<protein>
    <submittedName>
        <fullName evidence="2">Uncharacterized protein</fullName>
    </submittedName>
</protein>
<sequence length="221" mass="24606">MYSTVLEFLPERFIRRTDSQQKEKRNLIPNALISNKESDSEKQNRRKKTLGKKKRKYAGKMNLKSKSGIFQIWVGVTGAAAVVRAAVNPPAGSEELEEARCSVLGPAKPCLAQHHLRWSRRPWFVRSWLHQPPPGSPDHGSSSAVNRLPVSVRASTGPLMRARRSAVGNFLGSTVNGGLNFRKSVSKLSQSSTEDQFSRPLWLLCGHHHRRGSTADVCCLL</sequence>
<evidence type="ECO:0000313" key="3">
    <source>
        <dbReference type="Proteomes" id="UP001152523"/>
    </source>
</evidence>
<organism evidence="2 3">
    <name type="scientific">Cuscuta epithymum</name>
    <dbReference type="NCBI Taxonomy" id="186058"/>
    <lineage>
        <taxon>Eukaryota</taxon>
        <taxon>Viridiplantae</taxon>
        <taxon>Streptophyta</taxon>
        <taxon>Embryophyta</taxon>
        <taxon>Tracheophyta</taxon>
        <taxon>Spermatophyta</taxon>
        <taxon>Magnoliopsida</taxon>
        <taxon>eudicotyledons</taxon>
        <taxon>Gunneridae</taxon>
        <taxon>Pentapetalae</taxon>
        <taxon>asterids</taxon>
        <taxon>lamiids</taxon>
        <taxon>Solanales</taxon>
        <taxon>Convolvulaceae</taxon>
        <taxon>Cuscuteae</taxon>
        <taxon>Cuscuta</taxon>
        <taxon>Cuscuta subgen. Cuscuta</taxon>
    </lineage>
</organism>
<proteinExistence type="predicted"/>
<gene>
    <name evidence="2" type="ORF">CEPIT_LOCUS36483</name>
</gene>
<accession>A0AAV0FQS8</accession>
<evidence type="ECO:0000313" key="2">
    <source>
        <dbReference type="EMBL" id="CAH9138016.1"/>
    </source>
</evidence>
<dbReference type="AlphaFoldDB" id="A0AAV0FQS8"/>
<feature type="compositionally biased region" description="Basic residues" evidence="1">
    <location>
        <begin position="44"/>
        <end position="57"/>
    </location>
</feature>
<feature type="non-terminal residue" evidence="2">
    <location>
        <position position="221"/>
    </location>
</feature>
<feature type="region of interest" description="Disordered" evidence="1">
    <location>
        <begin position="19"/>
        <end position="57"/>
    </location>
</feature>
<dbReference type="EMBL" id="CAMAPF010001002">
    <property type="protein sequence ID" value="CAH9138016.1"/>
    <property type="molecule type" value="Genomic_DNA"/>
</dbReference>
<dbReference type="Proteomes" id="UP001152523">
    <property type="component" value="Unassembled WGS sequence"/>
</dbReference>
<evidence type="ECO:0000256" key="1">
    <source>
        <dbReference type="SAM" id="MobiDB-lite"/>
    </source>
</evidence>
<reference evidence="2" key="1">
    <citation type="submission" date="2022-07" db="EMBL/GenBank/DDBJ databases">
        <authorList>
            <person name="Macas J."/>
            <person name="Novak P."/>
            <person name="Neumann P."/>
        </authorList>
    </citation>
    <scope>NUCLEOTIDE SEQUENCE</scope>
</reference>
<name>A0AAV0FQS8_9ASTE</name>
<keyword evidence="3" id="KW-1185">Reference proteome</keyword>
<comment type="caution">
    <text evidence="2">The sequence shown here is derived from an EMBL/GenBank/DDBJ whole genome shotgun (WGS) entry which is preliminary data.</text>
</comment>